<organism evidence="2 3">
    <name type="scientific">Caldibacillus debilis</name>
    <dbReference type="NCBI Taxonomy" id="301148"/>
    <lineage>
        <taxon>Bacteria</taxon>
        <taxon>Bacillati</taxon>
        <taxon>Bacillota</taxon>
        <taxon>Bacilli</taxon>
        <taxon>Bacillales</taxon>
        <taxon>Bacillaceae</taxon>
        <taxon>Caldibacillus</taxon>
    </lineage>
</organism>
<accession>A0A150LFQ7</accession>
<proteinExistence type="predicted"/>
<comment type="caution">
    <text evidence="2">The sequence shown here is derived from an EMBL/GenBank/DDBJ whole genome shotgun (WGS) entry which is preliminary data.</text>
</comment>
<protein>
    <submittedName>
        <fullName evidence="2">Uncharacterized protein</fullName>
    </submittedName>
</protein>
<dbReference type="Proteomes" id="UP000075683">
    <property type="component" value="Unassembled WGS sequence"/>
</dbReference>
<sequence length="47" mass="5191">MNGTYDGRHGKLPFSDSSPESLRFSINIPDFCDREGSKKVSGSPFIL</sequence>
<evidence type="ECO:0000313" key="2">
    <source>
        <dbReference type="EMBL" id="KYD10592.1"/>
    </source>
</evidence>
<name>A0A150LFQ7_9BACI</name>
<evidence type="ECO:0000313" key="3">
    <source>
        <dbReference type="Proteomes" id="UP000075683"/>
    </source>
</evidence>
<gene>
    <name evidence="2" type="ORF">B4135_3393</name>
</gene>
<reference evidence="2 3" key="1">
    <citation type="submission" date="2016-01" db="EMBL/GenBank/DDBJ databases">
        <title>Draft Genome Sequences of Seven Thermophilic Sporeformers Isolated from Foods.</title>
        <authorList>
            <person name="Berendsen E.M."/>
            <person name="Wells-Bennik M.H."/>
            <person name="Krawcyk A.O."/>
            <person name="De Jong A."/>
            <person name="Holsappel S."/>
            <person name="Eijlander R.T."/>
            <person name="Kuipers O.P."/>
        </authorList>
    </citation>
    <scope>NUCLEOTIDE SEQUENCE [LARGE SCALE GENOMIC DNA]</scope>
    <source>
        <strain evidence="2 3">B4135</strain>
    </source>
</reference>
<dbReference type="AlphaFoldDB" id="A0A150LFQ7"/>
<feature type="region of interest" description="Disordered" evidence="1">
    <location>
        <begin position="1"/>
        <end position="20"/>
    </location>
</feature>
<dbReference type="EMBL" id="LQYT01000117">
    <property type="protein sequence ID" value="KYD10592.1"/>
    <property type="molecule type" value="Genomic_DNA"/>
</dbReference>
<evidence type="ECO:0000256" key="1">
    <source>
        <dbReference type="SAM" id="MobiDB-lite"/>
    </source>
</evidence>